<accession>A0A3R7ZBC2</accession>
<organism evidence="2 3">
    <name type="scientific">Aphanomyces astaci</name>
    <name type="common">Crayfish plague agent</name>
    <dbReference type="NCBI Taxonomy" id="112090"/>
    <lineage>
        <taxon>Eukaryota</taxon>
        <taxon>Sar</taxon>
        <taxon>Stramenopiles</taxon>
        <taxon>Oomycota</taxon>
        <taxon>Saprolegniomycetes</taxon>
        <taxon>Saprolegniales</taxon>
        <taxon>Verrucalvaceae</taxon>
        <taxon>Aphanomyces</taxon>
    </lineage>
</organism>
<evidence type="ECO:0000313" key="3">
    <source>
        <dbReference type="Proteomes" id="UP000284702"/>
    </source>
</evidence>
<feature type="region of interest" description="Disordered" evidence="1">
    <location>
        <begin position="112"/>
        <end position="272"/>
    </location>
</feature>
<evidence type="ECO:0000256" key="1">
    <source>
        <dbReference type="SAM" id="MobiDB-lite"/>
    </source>
</evidence>
<feature type="compositionally biased region" description="Low complexity" evidence="1">
    <location>
        <begin position="170"/>
        <end position="180"/>
    </location>
</feature>
<gene>
    <name evidence="2" type="ORF">B5M09_006758</name>
</gene>
<evidence type="ECO:0008006" key="4">
    <source>
        <dbReference type="Google" id="ProtNLM"/>
    </source>
</evidence>
<reference evidence="2" key="1">
    <citation type="submission" date="2018-07" db="EMBL/GenBank/DDBJ databases">
        <title>Annotation of Aphanomyces astaci genome assembly.</title>
        <authorList>
            <person name="Studholme D.J."/>
        </authorList>
    </citation>
    <scope>NUCLEOTIDE SEQUENCE [LARGE SCALE GENOMIC DNA]</scope>
    <source>
        <strain evidence="2">Pc</strain>
    </source>
</reference>
<dbReference type="EMBL" id="MZMZ02002793">
    <property type="protein sequence ID" value="RQM24076.1"/>
    <property type="molecule type" value="Genomic_DNA"/>
</dbReference>
<comment type="caution">
    <text evidence="2">The sequence shown here is derived from an EMBL/GenBank/DDBJ whole genome shotgun (WGS) entry which is preliminary data.</text>
</comment>
<dbReference type="Proteomes" id="UP000284702">
    <property type="component" value="Unassembled WGS sequence"/>
</dbReference>
<sequence>MTAMGDLKIKSEETGRTATFKNILYVPTLKKTLVSISRINRQSGDASLVFEKDHCQLRNKNKLSITARWNDSYLYAIQGKFILAGMDDEANTTEAADAMLWHALTKEDVDMDLANTQPPPQRSVSSMISERSKSPSSLKSSPARLMAQPFAHYPPQVTRHDTRNSRRAAEAATEAAAATAPTHEEGPRESRWDRSHRPSNKKKSTSPGRTKQAAVEGMDAARHQARTTTVDSKRSTSRNAKVRANATTAQPTRKAGDRGQSPHKTMRTEDTRGVETKLPWQHPIDRNDPPDAANAAYDVCFNGTDDVDEDVPATFHEGMHALLWCQHFKAILEALDFAATLSDSCVFTRRADGRLQIVQSTWTTC</sequence>
<name>A0A3R7ZBC2_APHAT</name>
<feature type="compositionally biased region" description="Basic and acidic residues" evidence="1">
    <location>
        <begin position="182"/>
        <end position="196"/>
    </location>
</feature>
<evidence type="ECO:0000313" key="2">
    <source>
        <dbReference type="EMBL" id="RQM24076.1"/>
    </source>
</evidence>
<proteinExistence type="predicted"/>
<dbReference type="VEuPathDB" id="FungiDB:H257_17798"/>
<dbReference type="AlphaFoldDB" id="A0A3R7ZBC2"/>
<feature type="compositionally biased region" description="Basic and acidic residues" evidence="1">
    <location>
        <begin position="158"/>
        <end position="169"/>
    </location>
</feature>
<protein>
    <recommendedName>
        <fullName evidence="4">Reverse transcriptase Ty1/copia-type domain-containing protein</fullName>
    </recommendedName>
</protein>
<feature type="compositionally biased region" description="Low complexity" evidence="1">
    <location>
        <begin position="134"/>
        <end position="145"/>
    </location>
</feature>
<keyword evidence="3" id="KW-1185">Reference proteome</keyword>
<dbReference type="VEuPathDB" id="FungiDB:H257_19246"/>